<comment type="caution">
    <text evidence="3">The sequence shown here is derived from an EMBL/GenBank/DDBJ whole genome shotgun (WGS) entry which is preliminary data.</text>
</comment>
<evidence type="ECO:0000313" key="4">
    <source>
        <dbReference type="Proteomes" id="UP001231189"/>
    </source>
</evidence>
<feature type="region of interest" description="Disordered" evidence="1">
    <location>
        <begin position="1"/>
        <end position="21"/>
    </location>
</feature>
<sequence length="213" mass="23342">MAHPPPHGSGDPQLAPSFGATDLHRLRPGPIPWRPSPALGCTALRRRCSNLRRAATNAAVPAASSALWATCYITNSGRPFVFGSPWRAIRRVHAFQQTTLINALQDMSMHGGWVADSGALTRMTNTNNQGILFNSRPTDSYAPVVFGNGFTVPISHIGHSSFQSPTCSMHLNDVLVVPNPVKDLISLRRFTTDNLLFMEFDPYGLSVKDYRTK</sequence>
<evidence type="ECO:0000259" key="2">
    <source>
        <dbReference type="Pfam" id="PF22936"/>
    </source>
</evidence>
<protein>
    <recommendedName>
        <fullName evidence="2">Retrovirus-related Pol polyprotein from transposon TNT 1-94-like beta-barrel domain-containing protein</fullName>
    </recommendedName>
</protein>
<evidence type="ECO:0000256" key="1">
    <source>
        <dbReference type="SAM" id="MobiDB-lite"/>
    </source>
</evidence>
<organism evidence="3 4">
    <name type="scientific">Lolium multiflorum</name>
    <name type="common">Italian ryegrass</name>
    <name type="synonym">Lolium perenne subsp. multiflorum</name>
    <dbReference type="NCBI Taxonomy" id="4521"/>
    <lineage>
        <taxon>Eukaryota</taxon>
        <taxon>Viridiplantae</taxon>
        <taxon>Streptophyta</taxon>
        <taxon>Embryophyta</taxon>
        <taxon>Tracheophyta</taxon>
        <taxon>Spermatophyta</taxon>
        <taxon>Magnoliopsida</taxon>
        <taxon>Liliopsida</taxon>
        <taxon>Poales</taxon>
        <taxon>Poaceae</taxon>
        <taxon>BOP clade</taxon>
        <taxon>Pooideae</taxon>
        <taxon>Poodae</taxon>
        <taxon>Poeae</taxon>
        <taxon>Poeae Chloroplast Group 2 (Poeae type)</taxon>
        <taxon>Loliodinae</taxon>
        <taxon>Loliinae</taxon>
        <taxon>Lolium</taxon>
    </lineage>
</organism>
<feature type="domain" description="Retrovirus-related Pol polyprotein from transposon TNT 1-94-like beta-barrel" evidence="2">
    <location>
        <begin position="113"/>
        <end position="192"/>
    </location>
</feature>
<proteinExistence type="predicted"/>
<reference evidence="3" key="1">
    <citation type="submission" date="2023-07" db="EMBL/GenBank/DDBJ databases">
        <title>A chromosome-level genome assembly of Lolium multiflorum.</title>
        <authorList>
            <person name="Chen Y."/>
            <person name="Copetti D."/>
            <person name="Kolliker R."/>
            <person name="Studer B."/>
        </authorList>
    </citation>
    <scope>NUCLEOTIDE SEQUENCE</scope>
    <source>
        <strain evidence="3">02402/16</strain>
        <tissue evidence="3">Leaf</tissue>
    </source>
</reference>
<dbReference type="AlphaFoldDB" id="A0AAD8TC43"/>
<dbReference type="Pfam" id="PF22936">
    <property type="entry name" value="Pol_BBD"/>
    <property type="match status" value="1"/>
</dbReference>
<dbReference type="EMBL" id="JAUUTY010000002">
    <property type="protein sequence ID" value="KAK1679840.1"/>
    <property type="molecule type" value="Genomic_DNA"/>
</dbReference>
<keyword evidence="4" id="KW-1185">Reference proteome</keyword>
<accession>A0AAD8TC43</accession>
<gene>
    <name evidence="3" type="ORF">QYE76_040688</name>
</gene>
<name>A0AAD8TC43_LOLMU</name>
<dbReference type="Proteomes" id="UP001231189">
    <property type="component" value="Unassembled WGS sequence"/>
</dbReference>
<evidence type="ECO:0000313" key="3">
    <source>
        <dbReference type="EMBL" id="KAK1679840.1"/>
    </source>
</evidence>
<dbReference type="InterPro" id="IPR054722">
    <property type="entry name" value="PolX-like_BBD"/>
</dbReference>